<dbReference type="STRING" id="1150864.MILUP08_42992"/>
<reference evidence="3" key="1">
    <citation type="journal article" date="2012" name="J. Bacteriol.">
        <title>Genome Sequence of Micromonospora lupini Lupac 08, Isolated from Root Nodules of Lupinus angustifolius.</title>
        <authorList>
            <person name="Alonso-Vega P."/>
            <person name="Normand P."/>
            <person name="Bacigalupe R."/>
            <person name="Pujic P."/>
            <person name="Lajus A."/>
            <person name="Vallenet D."/>
            <person name="Carro L."/>
            <person name="Coll P."/>
            <person name="Trujillo M.E."/>
        </authorList>
    </citation>
    <scope>NUCLEOTIDE SEQUENCE [LARGE SCALE GENOMIC DNA]</scope>
    <source>
        <strain evidence="3">Lupac 08</strain>
    </source>
</reference>
<name>I0L2L4_9ACTN</name>
<keyword evidence="3" id="KW-1185">Reference proteome</keyword>
<protein>
    <submittedName>
        <fullName evidence="2">Uncharacterized protein</fullName>
    </submittedName>
</protein>
<comment type="caution">
    <text evidence="2">The sequence shown here is derived from an EMBL/GenBank/DDBJ whole genome shotgun (WGS) entry which is preliminary data.</text>
</comment>
<sequence>MRCINSTASVTPFAAAVGRRGEHPIFIGPHRRSRCRPGRCRPTRSAARRSRSAALREGRQAAAVPPDPRRGLSARVRPTGPADTPAGGERMRSPHSAGVRQS</sequence>
<dbReference type="EMBL" id="CAIE01000022">
    <property type="protein sequence ID" value="CCH18061.1"/>
    <property type="molecule type" value="Genomic_DNA"/>
</dbReference>
<proteinExistence type="predicted"/>
<evidence type="ECO:0000313" key="2">
    <source>
        <dbReference type="EMBL" id="CCH18061.1"/>
    </source>
</evidence>
<organism evidence="2 3">
    <name type="scientific">Micromonospora lupini str. Lupac 08</name>
    <dbReference type="NCBI Taxonomy" id="1150864"/>
    <lineage>
        <taxon>Bacteria</taxon>
        <taxon>Bacillati</taxon>
        <taxon>Actinomycetota</taxon>
        <taxon>Actinomycetes</taxon>
        <taxon>Micromonosporales</taxon>
        <taxon>Micromonosporaceae</taxon>
        <taxon>Micromonospora</taxon>
    </lineage>
</organism>
<evidence type="ECO:0000313" key="3">
    <source>
        <dbReference type="Proteomes" id="UP000003448"/>
    </source>
</evidence>
<gene>
    <name evidence="2" type="ORF">MILUP08_42992</name>
</gene>
<feature type="region of interest" description="Disordered" evidence="1">
    <location>
        <begin position="24"/>
        <end position="102"/>
    </location>
</feature>
<feature type="compositionally biased region" description="Basic residues" evidence="1">
    <location>
        <begin position="29"/>
        <end position="51"/>
    </location>
</feature>
<dbReference type="Proteomes" id="UP000003448">
    <property type="component" value="Unassembled WGS sequence"/>
</dbReference>
<accession>I0L2L4</accession>
<evidence type="ECO:0000256" key="1">
    <source>
        <dbReference type="SAM" id="MobiDB-lite"/>
    </source>
</evidence>
<dbReference type="AlphaFoldDB" id="I0L2L4"/>